<dbReference type="AlphaFoldDB" id="A0A1Q9ETJ3"/>
<dbReference type="Gene3D" id="3.90.70.80">
    <property type="match status" value="1"/>
</dbReference>
<name>A0A1Q9ETJ3_SYMMI</name>
<keyword evidence="3" id="KW-1185">Reference proteome</keyword>
<evidence type="ECO:0000313" key="3">
    <source>
        <dbReference type="Proteomes" id="UP000186817"/>
    </source>
</evidence>
<reference evidence="2 3" key="1">
    <citation type="submission" date="2016-02" db="EMBL/GenBank/DDBJ databases">
        <title>Genome analysis of coral dinoflagellate symbionts highlights evolutionary adaptations to a symbiotic lifestyle.</title>
        <authorList>
            <person name="Aranda M."/>
            <person name="Li Y."/>
            <person name="Liew Y.J."/>
            <person name="Baumgarten S."/>
            <person name="Simakov O."/>
            <person name="Wilson M."/>
            <person name="Piel J."/>
            <person name="Ashoor H."/>
            <person name="Bougouffa S."/>
            <person name="Bajic V.B."/>
            <person name="Ryu T."/>
            <person name="Ravasi T."/>
            <person name="Bayer T."/>
            <person name="Micklem G."/>
            <person name="Kim H."/>
            <person name="Bhak J."/>
            <person name="Lajeunesse T.C."/>
            <person name="Voolstra C.R."/>
        </authorList>
    </citation>
    <scope>NUCLEOTIDE SEQUENCE [LARGE SCALE GENOMIC DNA]</scope>
    <source>
        <strain evidence="2 3">CCMP2467</strain>
    </source>
</reference>
<dbReference type="Proteomes" id="UP000186817">
    <property type="component" value="Unassembled WGS sequence"/>
</dbReference>
<sequence length="1070" mass="117702">MWCSALYWRVWSGVDLSGGALGARVRAALMGVLSPGPSQRSLYGPAWSAKVIQFAQLKDHALDADLVISCASDEEAKSKDWLLAHGYKHKATLVIYDADETDTTVLFNSNAGPVPAKVIDDTQIDETQSDADMAPPPEKDDVGTQVCKPPAVPWSDYFTVEANDGAGDCGYIAIAQCLNFQSGKAGRTDPQDFAPAGRLQAALRMIASKQIRDHPHKYVGGNADRTAKAGIYAEHIALTALANASHLDIGIFAWDNQLKQWDFYRLKSNQQSKAQPTRVWLKLEAQHYEWLKPKQATIPHDFVKTWQDAAKYQAQLPAGGARDHDALSLLGLQATSSQQASQASQPRDALSLLGLNDTSTPNTSGKRYRLKRKTPPTVQTETVATSDATPVNTEAGAHLHCPCGWTPPPGPANAQRNEARKHWQRCQGTHPPKRSAAAKAEHMARWQQASHACQKQYSIELHKEWEAKFLRKHSHLKSSLCKPEYNLPFYHASGTKYPCSRCGATKPLALMRRDPCSKRPEGVTVYAWQKAVIGKKLADQRAYQRNDWNRGRSARAAANRAEELIGLEGVFFDTYTVRQAQPPTRRPTALLAFPLLTSVYAAPTALLKVLGGSSGMHVPSMPFTKRQHWVWLLGSPRLNAVKGRYPQPVPATPGLPAGARKLTYIAGSSAFIELWRSACVKVRRSTLLCLPIFTGVSALRFTMAIIIPLRSTLTLFVMPGNVSLLTPGAAGFDGWTAKELKAFDSLLPELVETAFTHQGAPKHVAHMLTRAWRGPRICTVDGDLAEPILPLRGIPQGDPVSPLALAVSLAPWNKLTEALDCNLRTWAYMDDRSIAVIRQGSRGLLNRALEFTRQFDSSLGFAENNDKTQIWSHSDPPPLQGFPLEHLGLRHNPGRPDQLTQVRDPDKAPDAISRLGRCPGGIPMRCRLATAFINPLFDWASPLLPPGSADDVTRLFQALTNAKATWWCKNRLWCQHIDLHPKFAVAIRGLCNAANVINFPSPQYSALVIFRSGAISTPTRRNRCTTKSAWITMRSARTLAQRVDRLIACSKLGIAITLAHVEEHGGIENA</sequence>
<gene>
    <name evidence="2" type="ORF">AK812_SmicGene5518</name>
</gene>
<comment type="caution">
    <text evidence="2">The sequence shown here is derived from an EMBL/GenBank/DDBJ whole genome shotgun (WGS) entry which is preliminary data.</text>
</comment>
<proteinExistence type="predicted"/>
<organism evidence="2 3">
    <name type="scientific">Symbiodinium microadriaticum</name>
    <name type="common">Dinoflagellate</name>
    <name type="synonym">Zooxanthella microadriatica</name>
    <dbReference type="NCBI Taxonomy" id="2951"/>
    <lineage>
        <taxon>Eukaryota</taxon>
        <taxon>Sar</taxon>
        <taxon>Alveolata</taxon>
        <taxon>Dinophyceae</taxon>
        <taxon>Suessiales</taxon>
        <taxon>Symbiodiniaceae</taxon>
        <taxon>Symbiodinium</taxon>
    </lineage>
</organism>
<evidence type="ECO:0000313" key="2">
    <source>
        <dbReference type="EMBL" id="OLQ10743.1"/>
    </source>
</evidence>
<dbReference type="EMBL" id="LSRX01000073">
    <property type="protein sequence ID" value="OLQ10743.1"/>
    <property type="molecule type" value="Genomic_DNA"/>
</dbReference>
<feature type="compositionally biased region" description="Polar residues" evidence="1">
    <location>
        <begin position="356"/>
        <end position="365"/>
    </location>
</feature>
<evidence type="ECO:0000256" key="1">
    <source>
        <dbReference type="SAM" id="MobiDB-lite"/>
    </source>
</evidence>
<protein>
    <submittedName>
        <fullName evidence="2">Uncharacterized protein</fullName>
    </submittedName>
</protein>
<feature type="region of interest" description="Disordered" evidence="1">
    <location>
        <begin position="338"/>
        <end position="378"/>
    </location>
</feature>
<accession>A0A1Q9ETJ3</accession>